<evidence type="ECO:0000313" key="2">
    <source>
        <dbReference type="EMBL" id="RVU27758.1"/>
    </source>
</evidence>
<dbReference type="PROSITE" id="PS51318">
    <property type="entry name" value="TAT"/>
    <property type="match status" value="1"/>
</dbReference>
<sequence>MSEISRRSAVGLGLGIGLGAAAAGLAGCGADQKSARPPAGPGRQPDRVAHPGTKTAPRLIGDGSTAFTGRQPKQPEAATPLEPGQTPPQFVIFSWDGAGEVGNGLFPRFLELARNHDAHMTFFLSGVYLLPESKKRLYDPPNNPVGASDIGYLTDAHLKETLKYTRQAWLDGHEIGTHFNGHFCAGSGSVAHWTPAQWRSEIEQARSFIKSWRTNTGWHDHDPLPFDYDKELIGGRTPCLLGQDNLLPAARELGWRYDASSPGGVQRWPGKRHGLWDLPLQGIPFPGHRFEVLSMDYNILANQSKNSTRAPSYNYDGWRQQATESYLAGFNRAYETNRAPFFIGNHFEDWNGGIYMDAVESALKQIAGKKDVRLVSFRQFVDWLDVQDPNVLDRLRSLEVGQAPAGGWARFLGGAVATSAGTARTRA</sequence>
<dbReference type="InterPro" id="IPR006311">
    <property type="entry name" value="TAT_signal"/>
</dbReference>
<organism evidence="2 3">
    <name type="scientific">Streptomyces antnestii</name>
    <dbReference type="NCBI Taxonomy" id="2494256"/>
    <lineage>
        <taxon>Bacteria</taxon>
        <taxon>Bacillati</taxon>
        <taxon>Actinomycetota</taxon>
        <taxon>Actinomycetes</taxon>
        <taxon>Kitasatosporales</taxon>
        <taxon>Streptomycetaceae</taxon>
        <taxon>Streptomyces</taxon>
    </lineage>
</organism>
<dbReference type="EMBL" id="RZYA01000002">
    <property type="protein sequence ID" value="RVU27758.1"/>
    <property type="molecule type" value="Genomic_DNA"/>
</dbReference>
<dbReference type="GO" id="GO:0005975">
    <property type="term" value="P:carbohydrate metabolic process"/>
    <property type="evidence" value="ECO:0007669"/>
    <property type="project" value="InterPro"/>
</dbReference>
<dbReference type="SUPFAM" id="SSF88713">
    <property type="entry name" value="Glycoside hydrolase/deacetylase"/>
    <property type="match status" value="1"/>
</dbReference>
<dbReference type="PROSITE" id="PS51257">
    <property type="entry name" value="PROKAR_LIPOPROTEIN"/>
    <property type="match status" value="1"/>
</dbReference>
<feature type="region of interest" description="Disordered" evidence="1">
    <location>
        <begin position="27"/>
        <end position="86"/>
    </location>
</feature>
<gene>
    <name evidence="2" type="ORF">EOT10_05525</name>
</gene>
<dbReference type="InterPro" id="IPR052740">
    <property type="entry name" value="CE4"/>
</dbReference>
<dbReference type="PANTHER" id="PTHR45985:SF3">
    <property type="entry name" value="CHITIN DEACETYLASE-LIKE 4"/>
    <property type="match status" value="1"/>
</dbReference>
<proteinExistence type="predicted"/>
<evidence type="ECO:0000313" key="3">
    <source>
        <dbReference type="Proteomes" id="UP000283128"/>
    </source>
</evidence>
<dbReference type="Gene3D" id="3.20.20.370">
    <property type="entry name" value="Glycoside hydrolase/deacetylase"/>
    <property type="match status" value="1"/>
</dbReference>
<dbReference type="AlphaFoldDB" id="A0A3S2VK30"/>
<name>A0A3S2VK30_9ACTN</name>
<accession>A0A3S2VK30</accession>
<dbReference type="OrthoDB" id="438898at2"/>
<keyword evidence="3" id="KW-1185">Reference proteome</keyword>
<protein>
    <recommendedName>
        <fullName evidence="4">Polysaccharide deacetylase</fullName>
    </recommendedName>
</protein>
<dbReference type="RefSeq" id="WP_127826914.1">
    <property type="nucleotide sequence ID" value="NZ_RZYA01000002.1"/>
</dbReference>
<comment type="caution">
    <text evidence="2">The sequence shown here is derived from an EMBL/GenBank/DDBJ whole genome shotgun (WGS) entry which is preliminary data.</text>
</comment>
<dbReference type="Proteomes" id="UP000283128">
    <property type="component" value="Unassembled WGS sequence"/>
</dbReference>
<dbReference type="InterPro" id="IPR011330">
    <property type="entry name" value="Glyco_hydro/deAcase_b/a-brl"/>
</dbReference>
<evidence type="ECO:0008006" key="4">
    <source>
        <dbReference type="Google" id="ProtNLM"/>
    </source>
</evidence>
<evidence type="ECO:0000256" key="1">
    <source>
        <dbReference type="SAM" id="MobiDB-lite"/>
    </source>
</evidence>
<reference evidence="2 3" key="1">
    <citation type="submission" date="2019-01" db="EMBL/GenBank/DDBJ databases">
        <title>Genome sequences of Streptomyces and Rhizobium isolates collected from root and soil.</title>
        <authorList>
            <person name="Chhettri S."/>
            <person name="Sevigny J.L."/>
            <person name="Sen A."/>
            <person name="Ennis N."/>
            <person name="Tisa L."/>
        </authorList>
    </citation>
    <scope>NUCLEOTIDE SEQUENCE [LARGE SCALE GENOMIC DNA]</scope>
    <source>
        <strain evidence="2 3">San01</strain>
    </source>
</reference>
<dbReference type="PANTHER" id="PTHR45985">
    <property type="match status" value="1"/>
</dbReference>